<keyword evidence="1" id="KW-1133">Transmembrane helix</keyword>
<protein>
    <submittedName>
        <fullName evidence="2">DUF1822 family protein</fullName>
    </submittedName>
</protein>
<gene>
    <name evidence="2" type="ORF">IAA86_07310</name>
</gene>
<dbReference type="AlphaFoldDB" id="A0A9D1JYK9"/>
<keyword evidence="1" id="KW-0812">Transmembrane</keyword>
<evidence type="ECO:0000313" key="3">
    <source>
        <dbReference type="Proteomes" id="UP000886865"/>
    </source>
</evidence>
<evidence type="ECO:0000256" key="1">
    <source>
        <dbReference type="SAM" id="Phobius"/>
    </source>
</evidence>
<proteinExistence type="predicted"/>
<comment type="caution">
    <text evidence="2">The sequence shown here is derived from an EMBL/GenBank/DDBJ whole genome shotgun (WGS) entry which is preliminary data.</text>
</comment>
<dbReference type="Proteomes" id="UP000886865">
    <property type="component" value="Unassembled WGS sequence"/>
</dbReference>
<evidence type="ECO:0000313" key="2">
    <source>
        <dbReference type="EMBL" id="HIS74812.1"/>
    </source>
</evidence>
<keyword evidence="1" id="KW-0472">Membrane</keyword>
<reference evidence="2" key="1">
    <citation type="submission" date="2020-10" db="EMBL/GenBank/DDBJ databases">
        <authorList>
            <person name="Gilroy R."/>
        </authorList>
    </citation>
    <scope>NUCLEOTIDE SEQUENCE</scope>
    <source>
        <strain evidence="2">CHK152-2871</strain>
    </source>
</reference>
<accession>A0A9D1JYK9</accession>
<dbReference type="Pfam" id="PF13103">
    <property type="entry name" value="TonB_2"/>
    <property type="match status" value="1"/>
</dbReference>
<feature type="transmembrane region" description="Helical" evidence="1">
    <location>
        <begin position="309"/>
        <end position="328"/>
    </location>
</feature>
<name>A0A9D1JYK9_9BACT</name>
<dbReference type="EMBL" id="DVJQ01000062">
    <property type="protein sequence ID" value="HIS74812.1"/>
    <property type="molecule type" value="Genomic_DNA"/>
</dbReference>
<sequence>MILMPQLSESMIKINDEQANYAKKISARLSQPLYRRKGMIDLLGITCAIECFKLYGFKVNAFKGLHNIAEIFEEFKINDIYVNNYRIDVITQFCDEKIKIPYLHKQYDCFADYYIVVRLGERLKDASILGYFKPSQVNLAKVCGDYIEVDRMCLKQVRALCLELKKPAVQKLPQGKHLDCISLFLRFMDGELQDENKKAFIKHLLACPACTKKLADMLDFDRTVKGVRNVDDLIEKCSAAFEEDEIMASFKKASLIAKNMRVADKEIQSENAPSVFEQKYKSIIDAIFNATPKEETSALYSFAARKRKFIITAAVVIMFLAVSVFIAFRSSNSEISSISDADTEYSQESSYNLEAQNEFTGSNDLPQEVYGASNVPDYSLAGRTTGEPLVATINKISWEVPENIASKANYTRFLQLVGKNVKLNLQNDLLLSNDFAKNSVIKLSIRIASNGDVIGMRIMQSSGSGPIDEIIKKSVSETLSYMKPPSHGLISRPVDVTLVISL</sequence>
<dbReference type="SUPFAM" id="SSF74653">
    <property type="entry name" value="TolA/TonB C-terminal domain"/>
    <property type="match status" value="1"/>
</dbReference>
<dbReference type="InterPro" id="IPR014951">
    <property type="entry name" value="DUF1822"/>
</dbReference>
<dbReference type="Pfam" id="PF08852">
    <property type="entry name" value="DUF1822"/>
    <property type="match status" value="1"/>
</dbReference>
<organism evidence="2 3">
    <name type="scientific">Candidatus Galligastranaerophilus intestinavium</name>
    <dbReference type="NCBI Taxonomy" id="2840836"/>
    <lineage>
        <taxon>Bacteria</taxon>
        <taxon>Candidatus Galligastranaerophilus</taxon>
    </lineage>
</organism>
<reference evidence="2" key="2">
    <citation type="journal article" date="2021" name="PeerJ">
        <title>Extensive microbial diversity within the chicken gut microbiome revealed by metagenomics and culture.</title>
        <authorList>
            <person name="Gilroy R."/>
            <person name="Ravi A."/>
            <person name="Getino M."/>
            <person name="Pursley I."/>
            <person name="Horton D.L."/>
            <person name="Alikhan N.F."/>
            <person name="Baker D."/>
            <person name="Gharbi K."/>
            <person name="Hall N."/>
            <person name="Watson M."/>
            <person name="Adriaenssens E.M."/>
            <person name="Foster-Nyarko E."/>
            <person name="Jarju S."/>
            <person name="Secka A."/>
            <person name="Antonio M."/>
            <person name="Oren A."/>
            <person name="Chaudhuri R.R."/>
            <person name="La Ragione R."/>
            <person name="Hildebrand F."/>
            <person name="Pallen M.J."/>
        </authorList>
    </citation>
    <scope>NUCLEOTIDE SEQUENCE</scope>
    <source>
        <strain evidence="2">CHK152-2871</strain>
    </source>
</reference>